<evidence type="ECO:0000256" key="2">
    <source>
        <dbReference type="HAMAP-Rule" id="MF_00973"/>
    </source>
</evidence>
<sequence>MKIKAVIFDLDDTLYDCTGSLIDASRRRAARAMVEAGLPCTEEDVYQLQKELTDRHGPYYLVFNEIVNRYHADDKLVSIAYKAYNSSEVSEIKPFPDVIPTLKEMRDKGYKLFLLSVGVHERQEKKINILGLKPYFDEIVINDQEIGLLMDDCIRDLIGRYNINPRETIMVGDRARDELRIAKLLGMTTIQMLHGRFKCEPVVNECDKPDYKVKRIFQIPTILQLNNMGKTPERLKIVAIGGGTGLPIMLEGSKTYSKHLTAVVTVTDSGRSSGVLREEFGILPPGDARNCLVALSETEEQERELYQLFQYRFNRGSLEGMSLGNLLMTALTDITGSFEEAIKKASKILNIRGKVLPSTLDNTHICAQLEDGTYVEEEFNVRAVGKPPIKDVFLKDNNVASPSEAVEEILKADIIVIGPGSLYTSIITNLLVSGIRNAIRNSKATKIYVCNIVTQPGQTDHYKVSHHINAIIKYLGEGVLDYVIVNNNIPRKDILNRYQKEGAGVVFMDDGVYNLNVNVKKADLVEDISQKRILWEKQDLLRHDPDKLADSICRVYANLPLLTTGASQV</sequence>
<gene>
    <name evidence="3" type="ORF">BROSI_A2362</name>
</gene>
<dbReference type="SUPFAM" id="SSF56784">
    <property type="entry name" value="HAD-like"/>
    <property type="match status" value="1"/>
</dbReference>
<dbReference type="PANTHER" id="PTHR30135">
    <property type="entry name" value="UNCHARACTERIZED PROTEIN YVCK-RELATED"/>
    <property type="match status" value="1"/>
</dbReference>
<dbReference type="NCBIfam" id="TIGR01826">
    <property type="entry name" value="CofD_related"/>
    <property type="match status" value="1"/>
</dbReference>
<dbReference type="SUPFAM" id="SSF142338">
    <property type="entry name" value="CofD-like"/>
    <property type="match status" value="1"/>
</dbReference>
<dbReference type="InterPro" id="IPR002882">
    <property type="entry name" value="CofD"/>
</dbReference>
<comment type="function">
    <text evidence="2">Required for morphogenesis under gluconeogenic growth conditions.</text>
</comment>
<dbReference type="Proteomes" id="UP000032309">
    <property type="component" value="Unassembled WGS sequence"/>
</dbReference>
<evidence type="ECO:0000313" key="3">
    <source>
        <dbReference type="EMBL" id="GAN33828.1"/>
    </source>
</evidence>
<dbReference type="RefSeq" id="WP_052563904.1">
    <property type="nucleotide sequence ID" value="NZ_BAFN01000001.1"/>
</dbReference>
<dbReference type="Gene3D" id="3.40.50.1000">
    <property type="entry name" value="HAD superfamily/HAD-like"/>
    <property type="match status" value="1"/>
</dbReference>
<evidence type="ECO:0000256" key="1">
    <source>
        <dbReference type="ARBA" id="ARBA00022490"/>
    </source>
</evidence>
<dbReference type="EMBL" id="BAFN01000001">
    <property type="protein sequence ID" value="GAN33828.1"/>
    <property type="molecule type" value="Genomic_DNA"/>
</dbReference>
<dbReference type="CDD" id="cd07187">
    <property type="entry name" value="YvcK_like"/>
    <property type="match status" value="1"/>
</dbReference>
<proteinExistence type="inferred from homology"/>
<dbReference type="Gene3D" id="1.10.150.520">
    <property type="match status" value="1"/>
</dbReference>
<comment type="caution">
    <text evidence="3">The sequence shown here is derived from an EMBL/GenBank/DDBJ whole genome shotgun (WGS) entry which is preliminary data.</text>
</comment>
<keyword evidence="1 2" id="KW-0963">Cytoplasm</keyword>
<organism evidence="3 4">
    <name type="scientific">Candidatus Brocadia sinica JPN1</name>
    <dbReference type="NCBI Taxonomy" id="1197129"/>
    <lineage>
        <taxon>Bacteria</taxon>
        <taxon>Pseudomonadati</taxon>
        <taxon>Planctomycetota</taxon>
        <taxon>Candidatus Brocadiia</taxon>
        <taxon>Candidatus Brocadiales</taxon>
        <taxon>Candidatus Brocadiaceae</taxon>
        <taxon>Candidatus Brocadia</taxon>
    </lineage>
</organism>
<dbReference type="PANTHER" id="PTHR30135:SF3">
    <property type="entry name" value="GLUCONEOGENESIS FACTOR-RELATED"/>
    <property type="match status" value="1"/>
</dbReference>
<keyword evidence="4" id="KW-1185">Reference proteome</keyword>
<dbReference type="InterPro" id="IPR010119">
    <property type="entry name" value="Gluconeogen_factor"/>
</dbReference>
<dbReference type="InterPro" id="IPR038136">
    <property type="entry name" value="CofD-like_dom_sf"/>
</dbReference>
<dbReference type="InterPro" id="IPR023214">
    <property type="entry name" value="HAD_sf"/>
</dbReference>
<name>A0ABQ0JYR8_9BACT</name>
<dbReference type="Pfam" id="PF00702">
    <property type="entry name" value="Hydrolase"/>
    <property type="match status" value="1"/>
</dbReference>
<accession>A0ABQ0JYR8</accession>
<dbReference type="HAMAP" id="MF_00973">
    <property type="entry name" value="Gluconeogen_factor"/>
    <property type="match status" value="1"/>
</dbReference>
<evidence type="ECO:0000313" key="4">
    <source>
        <dbReference type="Proteomes" id="UP000032309"/>
    </source>
</evidence>
<dbReference type="Pfam" id="PF01933">
    <property type="entry name" value="CofD"/>
    <property type="match status" value="1"/>
</dbReference>
<protein>
    <recommendedName>
        <fullName evidence="2">Putative gluconeogenesis factor</fullName>
    </recommendedName>
</protein>
<dbReference type="InterPro" id="IPR036412">
    <property type="entry name" value="HAD-like_sf"/>
</dbReference>
<reference evidence="4" key="1">
    <citation type="journal article" date="2015" name="Genome Announc.">
        <title>Draft Genome Sequence of an Anaerobic Ammonium-Oxidizing Bacterium, "Candidatus Brocadia sinica".</title>
        <authorList>
            <person name="Oshiki M."/>
            <person name="Shinyako-Hata K."/>
            <person name="Satoh H."/>
            <person name="Okabe S."/>
        </authorList>
    </citation>
    <scope>NUCLEOTIDE SEQUENCE [LARGE SCALE GENOMIC DNA]</scope>
    <source>
        <strain evidence="4">JPN1</strain>
    </source>
</reference>
<comment type="similarity">
    <text evidence="2">Belongs to the gluconeogenesis factor family.</text>
</comment>
<dbReference type="Gene3D" id="3.40.50.10680">
    <property type="entry name" value="CofD-like domains"/>
    <property type="match status" value="1"/>
</dbReference>
<comment type="subcellular location">
    <subcellularLocation>
        <location evidence="2">Cytoplasm</location>
    </subcellularLocation>
</comment>